<organism evidence="8 9">
    <name type="scientific">Clostridium estertheticum</name>
    <dbReference type="NCBI Taxonomy" id="238834"/>
    <lineage>
        <taxon>Bacteria</taxon>
        <taxon>Bacillati</taxon>
        <taxon>Bacillota</taxon>
        <taxon>Clostridia</taxon>
        <taxon>Eubacteriales</taxon>
        <taxon>Clostridiaceae</taxon>
        <taxon>Clostridium</taxon>
    </lineage>
</organism>
<dbReference type="Proteomes" id="UP000342249">
    <property type="component" value="Unassembled WGS sequence"/>
</dbReference>
<evidence type="ECO:0000313" key="9">
    <source>
        <dbReference type="Proteomes" id="UP000342249"/>
    </source>
</evidence>
<evidence type="ECO:0000256" key="5">
    <source>
        <dbReference type="ARBA" id="ARBA00023136"/>
    </source>
</evidence>
<feature type="transmembrane region" description="Helical" evidence="6">
    <location>
        <begin position="48"/>
        <end position="67"/>
    </location>
</feature>
<evidence type="ECO:0000259" key="7">
    <source>
        <dbReference type="Pfam" id="PF03772"/>
    </source>
</evidence>
<dbReference type="InterPro" id="IPR004477">
    <property type="entry name" value="ComEC_N"/>
</dbReference>
<keyword evidence="4 6" id="KW-1133">Transmembrane helix</keyword>
<dbReference type="AlphaFoldDB" id="A0A5N7IQY4"/>
<comment type="subcellular location">
    <subcellularLocation>
        <location evidence="1">Cell membrane</location>
        <topology evidence="1">Multi-pass membrane protein</topology>
    </subcellularLocation>
</comment>
<feature type="transmembrane region" description="Helical" evidence="6">
    <location>
        <begin position="404"/>
        <end position="423"/>
    </location>
</feature>
<feature type="transmembrane region" description="Helical" evidence="6">
    <location>
        <begin position="378"/>
        <end position="398"/>
    </location>
</feature>
<evidence type="ECO:0000256" key="3">
    <source>
        <dbReference type="ARBA" id="ARBA00022692"/>
    </source>
</evidence>
<feature type="domain" description="ComEC/Rec2-related protein" evidence="7">
    <location>
        <begin position="176"/>
        <end position="417"/>
    </location>
</feature>
<evidence type="ECO:0000256" key="6">
    <source>
        <dbReference type="SAM" id="Phobius"/>
    </source>
</evidence>
<dbReference type="InterPro" id="IPR052159">
    <property type="entry name" value="Competence_DNA_uptake"/>
</dbReference>
<comment type="caution">
    <text evidence="8">The sequence shown here is derived from an EMBL/GenBank/DDBJ whole genome shotgun (WGS) entry which is preliminary data.</text>
</comment>
<protein>
    <submittedName>
        <fullName evidence="8">ComEC/Rec2 family competence protein</fullName>
    </submittedName>
</protein>
<dbReference type="PANTHER" id="PTHR30619:SF7">
    <property type="entry name" value="BETA-LACTAMASE DOMAIN PROTEIN"/>
    <property type="match status" value="1"/>
</dbReference>
<dbReference type="RefSeq" id="WP_152752888.1">
    <property type="nucleotide sequence ID" value="NZ_SPSE01000034.1"/>
</dbReference>
<feature type="transmembrane region" description="Helical" evidence="6">
    <location>
        <begin position="222"/>
        <end position="250"/>
    </location>
</feature>
<keyword evidence="5 6" id="KW-0472">Membrane</keyword>
<keyword evidence="2" id="KW-1003">Cell membrane</keyword>
<name>A0A5N7IQY4_9CLOT</name>
<dbReference type="EMBL" id="SPSF01000033">
    <property type="protein sequence ID" value="MPQ63379.1"/>
    <property type="molecule type" value="Genomic_DNA"/>
</dbReference>
<dbReference type="Pfam" id="PF03772">
    <property type="entry name" value="Competence"/>
    <property type="match status" value="1"/>
</dbReference>
<dbReference type="PROSITE" id="PS51257">
    <property type="entry name" value="PROKAR_LIPOPROTEIN"/>
    <property type="match status" value="1"/>
</dbReference>
<evidence type="ECO:0000256" key="2">
    <source>
        <dbReference type="ARBA" id="ARBA00022475"/>
    </source>
</evidence>
<accession>A0A5N7IQY4</accession>
<evidence type="ECO:0000256" key="1">
    <source>
        <dbReference type="ARBA" id="ARBA00004651"/>
    </source>
</evidence>
<dbReference type="PANTHER" id="PTHR30619">
    <property type="entry name" value="DNA INTERNALIZATION/COMPETENCE PROTEIN COMEC/REC2"/>
    <property type="match status" value="1"/>
</dbReference>
<evidence type="ECO:0000313" key="8">
    <source>
        <dbReference type="EMBL" id="MPQ63379.1"/>
    </source>
</evidence>
<gene>
    <name evidence="8" type="ORF">E4V82_14825</name>
</gene>
<feature type="transmembrane region" description="Helical" evidence="6">
    <location>
        <begin position="6"/>
        <end position="36"/>
    </location>
</feature>
<sequence>MARPLVYYAVTIFMGCITCLILINNPIVGAFIAVIFLASMYFTIDKKFFCLVVCFFIIGVINYYSYFNINLPSDSKLKVRISDKSTYYCSARYNDKKINLKGNVFELSEGRSVWIKGNFKKEAVYEKGIVGTYTVKSYEICDEDIISKIESYRKWLHERFSESLGKEKAALVMGVCFGDSGYIEKVQKEDFKKLGISHVISVSGLHMSIVYKVLETVIGYKIALLFSFGYMIFTGGQSSTIRAFIMIFILKIASKVYKKYDSLSSVSLAAIIILVFRPFYILDIGFMLSFLCVLGIIVFNKKIRKALYKLPSTLNESFSLSISSQIFSTPYAVVALKTFCLGSILSNLVLLPFYTVVVILGNMGLVCSAFYRLFNLINYGLFTVLMIIEFIQKVLVALLPEMLYFSYIEGLVVFGLYLCYLGIKKGYMQFKYVPICIIFVLVFQSYKVFPEVSYINVNKNNVVLIQYKQTAIAVTTGNIKVNDLKVPVKIDRIFENYNGKSAISLSKRYTIKLICNRDKLEALVCFTQETNKKQNMELLKSGRDEITPFKDIVKLKNDETYVPSGTIINKYIIIGNKVLKFSQGLEEIID</sequence>
<feature type="transmembrane region" description="Helical" evidence="6">
    <location>
        <begin position="286"/>
        <end position="303"/>
    </location>
</feature>
<proteinExistence type="predicted"/>
<feature type="transmembrane region" description="Helical" evidence="6">
    <location>
        <begin position="351"/>
        <end position="371"/>
    </location>
</feature>
<keyword evidence="3 6" id="KW-0812">Transmembrane</keyword>
<evidence type="ECO:0000256" key="4">
    <source>
        <dbReference type="ARBA" id="ARBA00022989"/>
    </source>
</evidence>
<reference evidence="8 9" key="1">
    <citation type="journal article" date="2019" name="Lett. Appl. Microbiol.">
        <title>A case of 'blown pack' spoilage of vacuum-packaged pork likely associated with Clostridium estertheticum in Canada.</title>
        <authorList>
            <person name="Zhang P."/>
            <person name="Ward P."/>
            <person name="McMullen L.M."/>
            <person name="Yang X."/>
        </authorList>
    </citation>
    <scope>NUCLEOTIDE SEQUENCE [LARGE SCALE GENOMIC DNA]</scope>
    <source>
        <strain evidence="8 9">MA19</strain>
    </source>
</reference>
<dbReference type="GO" id="GO:0005886">
    <property type="term" value="C:plasma membrane"/>
    <property type="evidence" value="ECO:0007669"/>
    <property type="project" value="UniProtKB-SubCell"/>
</dbReference>
<dbReference type="NCBIfam" id="TIGR00360">
    <property type="entry name" value="ComEC_N-term"/>
    <property type="match status" value="1"/>
</dbReference>